<evidence type="ECO:0000256" key="2">
    <source>
        <dbReference type="ARBA" id="ARBA00023136"/>
    </source>
</evidence>
<evidence type="ECO:0000313" key="6">
    <source>
        <dbReference type="Proteomes" id="UP001601992"/>
    </source>
</evidence>
<keyword evidence="4" id="KW-0812">Transmembrane</keyword>
<gene>
    <name evidence="5" type="ORF">ACFYXQ_40705</name>
</gene>
<feature type="region of interest" description="Disordered" evidence="3">
    <location>
        <begin position="1"/>
        <end position="43"/>
    </location>
</feature>
<evidence type="ECO:0000313" key="5">
    <source>
        <dbReference type="EMBL" id="MFF3574085.1"/>
    </source>
</evidence>
<feature type="region of interest" description="Disordered" evidence="3">
    <location>
        <begin position="174"/>
        <end position="201"/>
    </location>
</feature>
<organism evidence="5 6">
    <name type="scientific">Nocardia jiangxiensis</name>
    <dbReference type="NCBI Taxonomy" id="282685"/>
    <lineage>
        <taxon>Bacteria</taxon>
        <taxon>Bacillati</taxon>
        <taxon>Actinomycetota</taxon>
        <taxon>Actinomycetes</taxon>
        <taxon>Mycobacteriales</taxon>
        <taxon>Nocardiaceae</taxon>
        <taxon>Nocardia</taxon>
    </lineage>
</organism>
<evidence type="ECO:0008006" key="7">
    <source>
        <dbReference type="Google" id="ProtNLM"/>
    </source>
</evidence>
<dbReference type="PANTHER" id="PTHR37042">
    <property type="entry name" value="OUTER MEMBRANE PROTEIN RV1973"/>
    <property type="match status" value="1"/>
</dbReference>
<feature type="compositionally biased region" description="Polar residues" evidence="3">
    <location>
        <begin position="174"/>
        <end position="183"/>
    </location>
</feature>
<dbReference type="Proteomes" id="UP001601992">
    <property type="component" value="Unassembled WGS sequence"/>
</dbReference>
<evidence type="ECO:0000256" key="3">
    <source>
        <dbReference type="SAM" id="MobiDB-lite"/>
    </source>
</evidence>
<keyword evidence="6" id="KW-1185">Reference proteome</keyword>
<comment type="subcellular location">
    <subcellularLocation>
        <location evidence="1">Membrane</location>
    </subcellularLocation>
</comment>
<keyword evidence="4" id="KW-1133">Transmembrane helix</keyword>
<reference evidence="5 6" key="1">
    <citation type="submission" date="2024-10" db="EMBL/GenBank/DDBJ databases">
        <title>The Natural Products Discovery Center: Release of the First 8490 Sequenced Strains for Exploring Actinobacteria Biosynthetic Diversity.</title>
        <authorList>
            <person name="Kalkreuter E."/>
            <person name="Kautsar S.A."/>
            <person name="Yang D."/>
            <person name="Bader C.D."/>
            <person name="Teijaro C.N."/>
            <person name="Fluegel L."/>
            <person name="Davis C.M."/>
            <person name="Simpson J.R."/>
            <person name="Lauterbach L."/>
            <person name="Steele A.D."/>
            <person name="Gui C."/>
            <person name="Meng S."/>
            <person name="Li G."/>
            <person name="Viehrig K."/>
            <person name="Ye F."/>
            <person name="Su P."/>
            <person name="Kiefer A.F."/>
            <person name="Nichols A."/>
            <person name="Cepeda A.J."/>
            <person name="Yan W."/>
            <person name="Fan B."/>
            <person name="Jiang Y."/>
            <person name="Adhikari A."/>
            <person name="Zheng C.-J."/>
            <person name="Schuster L."/>
            <person name="Cowan T.M."/>
            <person name="Smanski M.J."/>
            <person name="Chevrette M.G."/>
            <person name="De Carvalho L.P.S."/>
            <person name="Shen B."/>
        </authorList>
    </citation>
    <scope>NUCLEOTIDE SEQUENCE [LARGE SCALE GENOMIC DNA]</scope>
    <source>
        <strain evidence="5 6">NPDC002593</strain>
    </source>
</reference>
<dbReference type="PANTHER" id="PTHR37042:SF4">
    <property type="entry name" value="OUTER MEMBRANE PROTEIN RV1973"/>
    <property type="match status" value="1"/>
</dbReference>
<accession>A0ABW6SFB2</accession>
<protein>
    <recommendedName>
        <fullName evidence="7">Mce-associated membrane protein</fullName>
    </recommendedName>
</protein>
<comment type="caution">
    <text evidence="5">The sequence shown here is derived from an EMBL/GenBank/DDBJ whole genome shotgun (WGS) entry which is preliminary data.</text>
</comment>
<keyword evidence="2 4" id="KW-0472">Membrane</keyword>
<dbReference type="EMBL" id="JBIAQY010000023">
    <property type="protein sequence ID" value="MFF3574085.1"/>
    <property type="molecule type" value="Genomic_DNA"/>
</dbReference>
<sequence length="230" mass="24423">MRTVDIAKDEAPVIAEADLDTTESETGIAQADPEPESDAPQPHTGRRYLAIRIAAGLLSLIFVVGCVAGGWSMSGHHTVVRNNDHDQQIMQFSMDAVAQLISTDSADAGGYVDRVLANSTGQWHDEFDARKRSVLDTMQASGGVSTGHGVAAGIERHNRDGSVTVLVVATSQTSVPLPQSNQAPGPDQASHSLAPPNGVQVKTEPKQYQLRVDITEVGGKYKLSKVGFVQ</sequence>
<dbReference type="RefSeq" id="WP_051194372.1">
    <property type="nucleotide sequence ID" value="NZ_JBIAQY010000023.1"/>
</dbReference>
<proteinExistence type="predicted"/>
<feature type="transmembrane region" description="Helical" evidence="4">
    <location>
        <begin position="49"/>
        <end position="71"/>
    </location>
</feature>
<name>A0ABW6SFB2_9NOCA</name>
<evidence type="ECO:0000256" key="1">
    <source>
        <dbReference type="ARBA" id="ARBA00004370"/>
    </source>
</evidence>
<evidence type="ECO:0000256" key="4">
    <source>
        <dbReference type="SAM" id="Phobius"/>
    </source>
</evidence>
<feature type="compositionally biased region" description="Basic and acidic residues" evidence="3">
    <location>
        <begin position="1"/>
        <end position="11"/>
    </location>
</feature>